<accession>A0AAW7KF44</accession>
<dbReference type="NCBIfam" id="NF033903">
    <property type="entry name" value="VaFE_rpt"/>
    <property type="match status" value="7"/>
</dbReference>
<feature type="signal peptide" evidence="7">
    <location>
        <begin position="1"/>
        <end position="34"/>
    </location>
</feature>
<dbReference type="Gene3D" id="2.60.40.3930">
    <property type="match status" value="6"/>
</dbReference>
<dbReference type="InterPro" id="IPR041033">
    <property type="entry name" value="SpaA_PFL_dom_1"/>
</dbReference>
<sequence length="1341" mass="148016">MKDRLSKVKNKFLVLLAMLTIVGANVVPSTIAMAESLDNTEQVASLSEKEDKKISEESTESSSKDSEATTTESTQNTQTELDKTIGESMNSNDSPIDSTDSSSETTSTEATNTMEETQEKGERTGEELANRDNPMDVQGLTDNEIISLVKYMYGDYAKQDSSFGMSVKNDQGKSIEIPFERTTSNSRAIGAEGNPVYARYDASKGAWTAWGEFYQPLYIDGKLAYCVEPGVLFVPGAGFTQQTTFNGITSAQSEAINTVMNFGAKKGDSGEYIFATNMYIWEKLGWSVSTSLPEYANYKQQIENNIAKFRIKPSFHQKTYNVKVGETLKITDTNGVLNNFSIKNNLNAKVEKKGNVLEITPNANSTNGNLDLYRNTFYTGSQFFWVKPGSQSVTTGGSSDPTVAFVKINVIKNGKAKIKKVDDNGNPVAGAKFELKNLADGSKKTATTNKNGEFESVEYAADTQLEIREIEAPIGYLLDTSVKKVTIKAAQTTTVNFTNPKMTLKTTAADKEDNDKVLSPEKNVTIKDKVQYTNLYTDGREYVVKGKLMDKATNKPLLVNGKEVTSEKKFKPTSKDGFVEVSFTLDASALAGKTVVVFETLYQDNKEIVVHADINDVPQTVTFDNPKISTTAVNDENNGKEFDPEEKVVLKDTVAYEGLQPNKVYKLNGKLMDKATNKPLEINGEEVTSEVTFKPTKAKGTIDVTFEFDARELKGKELVVFEYLSRQRSDSKEWNDVVKHTDINDKGQTVKVNHPEIQTEAHFEEDGSKVSDPLAEVTIVDVVSFKNLIPGNTYELKGKLMDKATNKPLLIDGEEVTASKRFTPTTSEGSETIEFKVNAKDLQGKTVVVFENLYKNDTEIAIHADIEDEGQTVEFTEPKLKTTALDNDSNSHFAEALKEVTITDTISYSDLLDGKVYNISGVVMDKKTNKPLLIDGKEVRNEVNFIARNGKAEIIEDKNDSTDSEQTNEIEKTVMRAAAVQINRVSGTVEVTFTMNAEQLKGKSVVIFETLTREDTEIAVHQDINDEGQTVTFTEPKLKTTAINQDSGDHKADALEKVTITDTVSYTDLIEGKTYELAGVLMDKATNKPLLVNGKEVRNSLKFIARNGKAEIVTTEAKMKTAEKQESPLVSGTVDLSFELNAKDLQGKETVVFETVTRNDTEVAVHADINDKNQTIEFNKPTLKTTATINDGKLGVSGGQMTINDKVKYTNLTPGKTYTIKGKLMDKTTNKPFIVNGKEVEAVKTFVPKTANGEVIVPFTFDSQEITSEIHVVVFEDLYRDNLKLTTHADINDLAQTVRIVPPTKFLPKTGEQKGILFTILGFILLAGAAYLVTTKRKQNN</sequence>
<keyword evidence="6" id="KW-0812">Transmembrane</keyword>
<evidence type="ECO:0000256" key="1">
    <source>
        <dbReference type="ARBA" id="ARBA00022512"/>
    </source>
</evidence>
<name>A0AAW7KF44_ENTFL</name>
<dbReference type="InterPro" id="IPR019931">
    <property type="entry name" value="LPXTG_anchor"/>
</dbReference>
<evidence type="ECO:0000256" key="2">
    <source>
        <dbReference type="ARBA" id="ARBA00022525"/>
    </source>
</evidence>
<feature type="compositionally biased region" description="Basic and acidic residues" evidence="5">
    <location>
        <begin position="117"/>
        <end position="134"/>
    </location>
</feature>
<evidence type="ECO:0000256" key="3">
    <source>
        <dbReference type="ARBA" id="ARBA00022729"/>
    </source>
</evidence>
<dbReference type="EMBL" id="JAREWH010000016">
    <property type="protein sequence ID" value="MDN3193409.1"/>
    <property type="molecule type" value="Genomic_DNA"/>
</dbReference>
<comment type="caution">
    <text evidence="9">The sequence shown here is derived from an EMBL/GenBank/DDBJ whole genome shotgun (WGS) entry which is preliminary data.</text>
</comment>
<evidence type="ECO:0000313" key="10">
    <source>
        <dbReference type="Proteomes" id="UP001173174"/>
    </source>
</evidence>
<gene>
    <name evidence="9" type="ORF">P0E79_13005</name>
</gene>
<reference evidence="9" key="2">
    <citation type="submission" date="2023-03" db="EMBL/GenBank/DDBJ databases">
        <authorList>
            <person name="Zajac M."/>
            <person name="Kwit R."/>
            <person name="Wasyl D."/>
        </authorList>
    </citation>
    <scope>NUCLEOTIDE SEQUENCE</scope>
    <source>
        <strain evidence="9">691B_2</strain>
    </source>
</reference>
<keyword evidence="3 7" id="KW-0732">Signal</keyword>
<keyword evidence="4" id="KW-0572">Peptidoglycan-anchor</keyword>
<keyword evidence="2" id="KW-0964">Secreted</keyword>
<keyword evidence="6" id="KW-1133">Transmembrane helix</keyword>
<dbReference type="Gene3D" id="2.60.40.1120">
    <property type="entry name" value="Carboxypeptidase-like, regulatory domain"/>
    <property type="match status" value="1"/>
</dbReference>
<evidence type="ECO:0000256" key="7">
    <source>
        <dbReference type="SAM" id="SignalP"/>
    </source>
</evidence>
<reference evidence="9" key="1">
    <citation type="journal article" date="2023" name="Pathogens">
        <title>Prevalence of Enterococcus spp. and the Whole-Genome Characteristics of Enterococcus faecium and Enterococcus faecalis Strains Isolated from Free-Living Birds in Poland.</title>
        <authorList>
            <person name="Kwit R."/>
            <person name="Zajac M."/>
            <person name="Smialowska-Weglinska A."/>
            <person name="Skarzynska M."/>
            <person name="Bomba A."/>
            <person name="Lalak A."/>
            <person name="Skrzypiec E."/>
            <person name="Wojdat D."/>
            <person name="Koza W."/>
            <person name="Mikos-Wojewoda E."/>
            <person name="Pasim P."/>
            <person name="Skora M."/>
            <person name="Polak M."/>
            <person name="Wiacek J."/>
            <person name="Wasyl D."/>
        </authorList>
    </citation>
    <scope>NUCLEOTIDE SEQUENCE</scope>
    <source>
        <strain evidence="9">691B_2</strain>
    </source>
</reference>
<evidence type="ECO:0000313" key="9">
    <source>
        <dbReference type="EMBL" id="MDN3193409.1"/>
    </source>
</evidence>
<evidence type="ECO:0000256" key="5">
    <source>
        <dbReference type="SAM" id="MobiDB-lite"/>
    </source>
</evidence>
<dbReference type="NCBIfam" id="TIGR01167">
    <property type="entry name" value="LPXTG_anchor"/>
    <property type="match status" value="1"/>
</dbReference>
<dbReference type="PROSITE" id="PS50847">
    <property type="entry name" value="GRAM_POS_ANCHORING"/>
    <property type="match status" value="1"/>
</dbReference>
<feature type="compositionally biased region" description="Basic and acidic residues" evidence="5">
    <location>
        <begin position="47"/>
        <end position="67"/>
    </location>
</feature>
<dbReference type="Proteomes" id="UP001173174">
    <property type="component" value="Unassembled WGS sequence"/>
</dbReference>
<dbReference type="InterPro" id="IPR041100">
    <property type="entry name" value="TQ"/>
</dbReference>
<keyword evidence="1" id="KW-0134">Cell wall</keyword>
<feature type="domain" description="Gram-positive cocci surface proteins LPxTG" evidence="8">
    <location>
        <begin position="1307"/>
        <end position="1341"/>
    </location>
</feature>
<feature type="region of interest" description="Disordered" evidence="5">
    <location>
        <begin position="41"/>
        <end position="138"/>
    </location>
</feature>
<keyword evidence="6" id="KW-0472">Membrane</keyword>
<dbReference type="Pfam" id="PF00746">
    <property type="entry name" value="Gram_pos_anchor"/>
    <property type="match status" value="1"/>
</dbReference>
<dbReference type="RefSeq" id="WP_289870223.1">
    <property type="nucleotide sequence ID" value="NZ_JAREWH010000016.1"/>
</dbReference>
<feature type="chain" id="PRO_5043566479" evidence="7">
    <location>
        <begin position="35"/>
        <end position="1341"/>
    </location>
</feature>
<dbReference type="Pfam" id="PF17802">
    <property type="entry name" value="SpaA"/>
    <property type="match status" value="1"/>
</dbReference>
<evidence type="ECO:0000256" key="4">
    <source>
        <dbReference type="ARBA" id="ARBA00023088"/>
    </source>
</evidence>
<protein>
    <submittedName>
        <fullName evidence="9">VaFE repeat-containing surface-anchored protein</fullName>
    </submittedName>
</protein>
<proteinExistence type="predicted"/>
<feature type="compositionally biased region" description="Low complexity" evidence="5">
    <location>
        <begin position="68"/>
        <end position="79"/>
    </location>
</feature>
<evidence type="ECO:0000259" key="8">
    <source>
        <dbReference type="PROSITE" id="PS50847"/>
    </source>
</evidence>
<organism evidence="9 10">
    <name type="scientific">Enterococcus faecalis</name>
    <name type="common">Streptococcus faecalis</name>
    <dbReference type="NCBI Taxonomy" id="1351"/>
    <lineage>
        <taxon>Bacteria</taxon>
        <taxon>Bacillati</taxon>
        <taxon>Bacillota</taxon>
        <taxon>Bacilli</taxon>
        <taxon>Lactobacillales</taxon>
        <taxon>Enterococcaceae</taxon>
        <taxon>Enterococcus</taxon>
    </lineage>
</organism>
<feature type="transmembrane region" description="Helical" evidence="6">
    <location>
        <begin position="1315"/>
        <end position="1334"/>
    </location>
</feature>
<dbReference type="Pfam" id="PF18202">
    <property type="entry name" value="TQ"/>
    <property type="match status" value="6"/>
</dbReference>
<feature type="compositionally biased region" description="Low complexity" evidence="5">
    <location>
        <begin position="90"/>
        <end position="115"/>
    </location>
</feature>
<evidence type="ECO:0000256" key="6">
    <source>
        <dbReference type="SAM" id="Phobius"/>
    </source>
</evidence>